<dbReference type="InterPro" id="IPR010810">
    <property type="entry name" value="Flagellin_hook_IN_motif"/>
</dbReference>
<proteinExistence type="inferred from homology"/>
<keyword evidence="7" id="KW-0964">Secreted</keyword>
<evidence type="ECO:0000259" key="8">
    <source>
        <dbReference type="Pfam" id="PF02465"/>
    </source>
</evidence>
<evidence type="ECO:0000259" key="9">
    <source>
        <dbReference type="Pfam" id="PF07195"/>
    </source>
</evidence>
<protein>
    <recommendedName>
        <fullName evidence="3 7">Flagellar hook-associated protein 2</fullName>
        <shortName evidence="7">HAP2</shortName>
    </recommendedName>
    <alternativeName>
        <fullName evidence="7">Flagellar cap protein</fullName>
    </alternativeName>
</protein>
<dbReference type="InterPro" id="IPR010809">
    <property type="entry name" value="FliD_C"/>
</dbReference>
<evidence type="ECO:0000313" key="10">
    <source>
        <dbReference type="EMBL" id="EKE75441.1"/>
    </source>
</evidence>
<dbReference type="Proteomes" id="UP000006755">
    <property type="component" value="Unassembled WGS sequence"/>
</dbReference>
<keyword evidence="11" id="KW-1185">Reference proteome</keyword>
<comment type="subunit">
    <text evidence="2 7">Homopentamer.</text>
</comment>
<feature type="coiled-coil region" evidence="7">
    <location>
        <begin position="405"/>
        <end position="432"/>
    </location>
</feature>
<evidence type="ECO:0000256" key="6">
    <source>
        <dbReference type="ARBA" id="ARBA00025175"/>
    </source>
</evidence>
<keyword evidence="10" id="KW-0966">Cell projection</keyword>
<dbReference type="GO" id="GO:0005576">
    <property type="term" value="C:extracellular region"/>
    <property type="evidence" value="ECO:0007669"/>
    <property type="project" value="UniProtKB-SubCell"/>
</dbReference>
<evidence type="ECO:0000256" key="3">
    <source>
        <dbReference type="ARBA" id="ARBA00016246"/>
    </source>
</evidence>
<evidence type="ECO:0000256" key="7">
    <source>
        <dbReference type="RuleBase" id="RU362066"/>
    </source>
</evidence>
<dbReference type="STRING" id="745411.B3C1_07184"/>
<feature type="domain" description="Flagellar hook-associated protein 2 N-terminal" evidence="8">
    <location>
        <begin position="11"/>
        <end position="107"/>
    </location>
</feature>
<keyword evidence="4 7" id="KW-0175">Coiled coil</keyword>
<comment type="caution">
    <text evidence="10">The sequence shown here is derived from an EMBL/GenBank/DDBJ whole genome shotgun (WGS) entry which is preliminary data.</text>
</comment>
<dbReference type="GO" id="GO:0071973">
    <property type="term" value="P:bacterial-type flagellum-dependent cell motility"/>
    <property type="evidence" value="ECO:0007669"/>
    <property type="project" value="TreeGrafter"/>
</dbReference>
<dbReference type="Pfam" id="PF07195">
    <property type="entry name" value="FliD_C"/>
    <property type="match status" value="1"/>
</dbReference>
<dbReference type="AlphaFoldDB" id="K2IY84"/>
<dbReference type="PANTHER" id="PTHR30288:SF0">
    <property type="entry name" value="FLAGELLAR HOOK-ASSOCIATED PROTEIN 2"/>
    <property type="match status" value="1"/>
</dbReference>
<dbReference type="InterPro" id="IPR003481">
    <property type="entry name" value="FliD_N"/>
</dbReference>
<accession>K2IY84</accession>
<sequence>MAVISNAGIGSGLQLEDLIAVYVNAEKAPKEALLNSKEDLTKAQLSGVGQLKSALSSFQTILKKLADPASFDKTSINISGPDSDAFSVDTQNASAGNFQVEVQQLAKGTRLSSNTLAGGASTTFGAGTLSFDVGGDTLDITVDAGDTLSTIRQKINDAGGALGVSANIINSDSGAQLTLTSSKTGAANNMTVSYSGDASLADLSTGLNVQQSAQDAIITVDGATISSDTNTFSNAIEGVSITAKKETTGPNTLDVSRDVEGLTDLIKEFVDGYNALRSSLDALSAPGSGGDSDDSVAGGSLAFDPLVRNLKQQAQGMLSGSVASLSGGMDSLYQAGITFDNSGKMEILSYGIGSGPSGEERLTDAINNNFTQLGQLFAGSDGLATKLDGVLDTYLESDGAIAQRQTSLNDTLKDITKQREDLETRLSNYEATMRARFNALDQIVAQYQSTGDYLTNALKSLPSVSSNKS</sequence>
<dbReference type="RefSeq" id="WP_008483878.1">
    <property type="nucleotide sequence ID" value="NZ_AMRI01000008.1"/>
</dbReference>
<keyword evidence="10" id="KW-0282">Flagellum</keyword>
<dbReference type="Pfam" id="PF02465">
    <property type="entry name" value="FliD_N"/>
    <property type="match status" value="1"/>
</dbReference>
<evidence type="ECO:0000256" key="2">
    <source>
        <dbReference type="ARBA" id="ARBA00011255"/>
    </source>
</evidence>
<comment type="function">
    <text evidence="6">Required for the morphogenesis and for the elongation of the flagellar filament by facilitating polymerization of the flagellin monomers at the tip of growing filament. Forms a capping structure, which prevents flagellin subunits (transported through the central channel of the flagellum) from leaking out without polymerization at the distal end.</text>
</comment>
<comment type="subcellular location">
    <subcellularLocation>
        <location evidence="7">Secreted</location>
    </subcellularLocation>
    <subcellularLocation>
        <location evidence="7">Bacterial flagellum</location>
    </subcellularLocation>
</comment>
<dbReference type="GO" id="GO:0009421">
    <property type="term" value="C:bacterial-type flagellum filament cap"/>
    <property type="evidence" value="ECO:0007669"/>
    <property type="project" value="InterPro"/>
</dbReference>
<reference evidence="10 11" key="1">
    <citation type="journal article" date="2012" name="J. Bacteriol.">
        <title>Genome Sequence of Gallaecimonas xiamenensis Type Strain 3-C-1.</title>
        <authorList>
            <person name="Lai Q."/>
            <person name="Wang L."/>
            <person name="Wang W."/>
            <person name="Shao Z."/>
        </authorList>
    </citation>
    <scope>NUCLEOTIDE SEQUENCE [LARGE SCALE GENOMIC DNA]</scope>
    <source>
        <strain evidence="10 11">3-C-1</strain>
    </source>
</reference>
<dbReference type="PANTHER" id="PTHR30288">
    <property type="entry name" value="FLAGELLAR CAP/ASSEMBLY PROTEIN FLID"/>
    <property type="match status" value="1"/>
</dbReference>
<keyword evidence="10" id="KW-0969">Cilium</keyword>
<feature type="domain" description="Flagellar hook-associated protein 2 C-terminal" evidence="9">
    <location>
        <begin position="213"/>
        <end position="449"/>
    </location>
</feature>
<dbReference type="GO" id="GO:0007155">
    <property type="term" value="P:cell adhesion"/>
    <property type="evidence" value="ECO:0007669"/>
    <property type="project" value="InterPro"/>
</dbReference>
<gene>
    <name evidence="10" type="ORF">B3C1_07184</name>
</gene>
<dbReference type="GO" id="GO:0009424">
    <property type="term" value="C:bacterial-type flagellum hook"/>
    <property type="evidence" value="ECO:0007669"/>
    <property type="project" value="UniProtKB-UniRule"/>
</dbReference>
<keyword evidence="5 7" id="KW-0975">Bacterial flagellum</keyword>
<comment type="similarity">
    <text evidence="1 7">Belongs to the FliD family.</text>
</comment>
<dbReference type="InterPro" id="IPR040026">
    <property type="entry name" value="FliD"/>
</dbReference>
<evidence type="ECO:0000313" key="11">
    <source>
        <dbReference type="Proteomes" id="UP000006755"/>
    </source>
</evidence>
<evidence type="ECO:0000256" key="1">
    <source>
        <dbReference type="ARBA" id="ARBA00009764"/>
    </source>
</evidence>
<evidence type="ECO:0000256" key="5">
    <source>
        <dbReference type="ARBA" id="ARBA00023143"/>
    </source>
</evidence>
<dbReference type="PATRIC" id="fig|745411.4.peg.1417"/>
<dbReference type="OrthoDB" id="5980200at2"/>
<dbReference type="EMBL" id="AMRI01000008">
    <property type="protein sequence ID" value="EKE75441.1"/>
    <property type="molecule type" value="Genomic_DNA"/>
</dbReference>
<organism evidence="10 11">
    <name type="scientific">Gallaecimonas xiamenensis 3-C-1</name>
    <dbReference type="NCBI Taxonomy" id="745411"/>
    <lineage>
        <taxon>Bacteria</taxon>
        <taxon>Pseudomonadati</taxon>
        <taxon>Pseudomonadota</taxon>
        <taxon>Gammaproteobacteria</taxon>
        <taxon>Enterobacterales</taxon>
        <taxon>Gallaecimonadaceae</taxon>
        <taxon>Gallaecimonas</taxon>
    </lineage>
</organism>
<evidence type="ECO:0000256" key="4">
    <source>
        <dbReference type="ARBA" id="ARBA00023054"/>
    </source>
</evidence>
<name>K2IY84_9GAMM</name>
<dbReference type="Pfam" id="PF07196">
    <property type="entry name" value="Flagellin_IN"/>
    <property type="match status" value="1"/>
</dbReference>
<comment type="function">
    <text evidence="7">Required for morphogenesis and for the elongation of the flagellar filament by facilitating polymerization of the flagellin monomers at the tip of growing filament. Forms a capping structure, which prevents flagellin subunits (transported through the central channel of the flagellum) from leaking out without polymerization at the distal end.</text>
</comment>
<dbReference type="eggNOG" id="COG1345">
    <property type="taxonomic scope" value="Bacteria"/>
</dbReference>